<accession>A0AA86USD6</accession>
<proteinExistence type="predicted"/>
<reference evidence="2" key="1">
    <citation type="submission" date="2023-06" db="EMBL/GenBank/DDBJ databases">
        <authorList>
            <person name="Kurt Z."/>
        </authorList>
    </citation>
    <scope>NUCLEOTIDE SEQUENCE</scope>
</reference>
<dbReference type="Proteomes" id="UP001642409">
    <property type="component" value="Unassembled WGS sequence"/>
</dbReference>
<dbReference type="AlphaFoldDB" id="A0AA86USD6"/>
<keyword evidence="1" id="KW-0175">Coiled coil</keyword>
<protein>
    <submittedName>
        <fullName evidence="3">Hypothetical_protein</fullName>
    </submittedName>
</protein>
<gene>
    <name evidence="3" type="ORF">HINF_LOCUS16414</name>
    <name evidence="2" type="ORF">HINF_LOCUS57495</name>
</gene>
<name>A0AA86USD6_9EUKA</name>
<sequence>MLMKYKITALIFQIISLQTKKLTTLIAPKRLPQKLAQIPQFSYQNGSYAFQSSRIGPNSKLNDTQDFFKVDLIQQLRTQIAETKKEIDELQMKYEKVEIFYEQKLMTNITTVGRNYNAIKQFVVKKLAQQQKI</sequence>
<evidence type="ECO:0000256" key="1">
    <source>
        <dbReference type="SAM" id="Coils"/>
    </source>
</evidence>
<dbReference type="EMBL" id="CATOUU010001064">
    <property type="protein sequence ID" value="CAI9969850.1"/>
    <property type="molecule type" value="Genomic_DNA"/>
</dbReference>
<feature type="coiled-coil region" evidence="1">
    <location>
        <begin position="73"/>
        <end position="100"/>
    </location>
</feature>
<organism evidence="2">
    <name type="scientific">Hexamita inflata</name>
    <dbReference type="NCBI Taxonomy" id="28002"/>
    <lineage>
        <taxon>Eukaryota</taxon>
        <taxon>Metamonada</taxon>
        <taxon>Diplomonadida</taxon>
        <taxon>Hexamitidae</taxon>
        <taxon>Hexamitinae</taxon>
        <taxon>Hexamita</taxon>
    </lineage>
</organism>
<reference evidence="3 4" key="2">
    <citation type="submission" date="2024-07" db="EMBL/GenBank/DDBJ databases">
        <authorList>
            <person name="Akdeniz Z."/>
        </authorList>
    </citation>
    <scope>NUCLEOTIDE SEQUENCE [LARGE SCALE GENOMIC DNA]</scope>
</reference>
<evidence type="ECO:0000313" key="2">
    <source>
        <dbReference type="EMBL" id="CAI9969850.1"/>
    </source>
</evidence>
<keyword evidence="4" id="KW-1185">Reference proteome</keyword>
<dbReference type="EMBL" id="CAXDID020000040">
    <property type="protein sequence ID" value="CAL5999848.1"/>
    <property type="molecule type" value="Genomic_DNA"/>
</dbReference>
<comment type="caution">
    <text evidence="2">The sequence shown here is derived from an EMBL/GenBank/DDBJ whole genome shotgun (WGS) entry which is preliminary data.</text>
</comment>
<evidence type="ECO:0000313" key="4">
    <source>
        <dbReference type="Proteomes" id="UP001642409"/>
    </source>
</evidence>
<evidence type="ECO:0000313" key="3">
    <source>
        <dbReference type="EMBL" id="CAL5999848.1"/>
    </source>
</evidence>